<proteinExistence type="predicted"/>
<keyword evidence="1" id="KW-0472">Membrane</keyword>
<organism evidence="2 3">
    <name type="scientific">Paramicrobacterium agarici</name>
    <dbReference type="NCBI Taxonomy" id="630514"/>
    <lineage>
        <taxon>Bacteria</taxon>
        <taxon>Bacillati</taxon>
        <taxon>Actinomycetota</taxon>
        <taxon>Actinomycetes</taxon>
        <taxon>Micrococcales</taxon>
        <taxon>Microbacteriaceae</taxon>
        <taxon>Paramicrobacterium</taxon>
    </lineage>
</organism>
<feature type="transmembrane region" description="Helical" evidence="1">
    <location>
        <begin position="7"/>
        <end position="27"/>
    </location>
</feature>
<feature type="transmembrane region" description="Helical" evidence="1">
    <location>
        <begin position="117"/>
        <end position="136"/>
    </location>
</feature>
<feature type="transmembrane region" description="Helical" evidence="1">
    <location>
        <begin position="79"/>
        <end position="105"/>
    </location>
</feature>
<dbReference type="RefSeq" id="WP_098406928.1">
    <property type="nucleotide sequence ID" value="NZ_PDJE01000001.1"/>
</dbReference>
<dbReference type="Pfam" id="PF11377">
    <property type="entry name" value="DUF3180"/>
    <property type="match status" value="1"/>
</dbReference>
<comment type="caution">
    <text evidence="2">The sequence shown here is derived from an EMBL/GenBank/DDBJ whole genome shotgun (WGS) entry which is preliminary data.</text>
</comment>
<protein>
    <submittedName>
        <fullName evidence="2">Uncharacterized protein DUF3180</fullName>
    </submittedName>
</protein>
<dbReference type="Proteomes" id="UP000221369">
    <property type="component" value="Unassembled WGS sequence"/>
</dbReference>
<keyword evidence="1" id="KW-1133">Transmembrane helix</keyword>
<keyword evidence="3" id="KW-1185">Reference proteome</keyword>
<reference evidence="2 3" key="1">
    <citation type="submission" date="2017-10" db="EMBL/GenBank/DDBJ databases">
        <title>Sequencing the genomes of 1000 actinobacteria strains.</title>
        <authorList>
            <person name="Klenk H.-P."/>
        </authorList>
    </citation>
    <scope>NUCLEOTIDE SEQUENCE [LARGE SCALE GENOMIC DNA]</scope>
    <source>
        <strain evidence="2 3">DSM 21798</strain>
    </source>
</reference>
<dbReference type="InterPro" id="IPR021517">
    <property type="entry name" value="DUF3180"/>
</dbReference>
<keyword evidence="1" id="KW-0812">Transmembrane</keyword>
<accession>A0A2A9DV73</accession>
<gene>
    <name evidence="2" type="ORF">ATJ78_1406</name>
</gene>
<name>A0A2A9DV73_9MICO</name>
<evidence type="ECO:0000313" key="2">
    <source>
        <dbReference type="EMBL" id="PFG30474.1"/>
    </source>
</evidence>
<dbReference type="EMBL" id="PDJE01000001">
    <property type="protein sequence ID" value="PFG30474.1"/>
    <property type="molecule type" value="Genomic_DNA"/>
</dbReference>
<feature type="transmembrane region" description="Helical" evidence="1">
    <location>
        <begin position="39"/>
        <end position="59"/>
    </location>
</feature>
<dbReference type="AlphaFoldDB" id="A0A2A9DV73"/>
<evidence type="ECO:0000256" key="1">
    <source>
        <dbReference type="SAM" id="Phobius"/>
    </source>
</evidence>
<evidence type="ECO:0000313" key="3">
    <source>
        <dbReference type="Proteomes" id="UP000221369"/>
    </source>
</evidence>
<sequence>MKRTTATPLISLGALGIVAGFLIEMALSTSGNAVFVPPISLPLTLVTVGAIVVGFAIPIRRAVTGASKRRLDPFQAMRVVSLARASSWSGSLFFGLAIGAVTFMITRTVWPGVASVWLTAAMALGSALLVTAGLIAEHLCRLPKDEDDDRDSADES</sequence>